<feature type="transmembrane region" description="Helical" evidence="8">
    <location>
        <begin position="81"/>
        <end position="107"/>
    </location>
</feature>
<feature type="transmembrane region" description="Helical" evidence="8">
    <location>
        <begin position="12"/>
        <end position="35"/>
    </location>
</feature>
<protein>
    <submittedName>
        <fullName evidence="9">PurR-regulated permease PerM</fullName>
    </submittedName>
</protein>
<evidence type="ECO:0000256" key="4">
    <source>
        <dbReference type="ARBA" id="ARBA00022475"/>
    </source>
</evidence>
<proteinExistence type="inferred from homology"/>
<keyword evidence="6 8" id="KW-1133">Transmembrane helix</keyword>
<keyword evidence="4" id="KW-1003">Cell membrane</keyword>
<evidence type="ECO:0000256" key="2">
    <source>
        <dbReference type="ARBA" id="ARBA00009773"/>
    </source>
</evidence>
<feature type="transmembrane region" description="Helical" evidence="8">
    <location>
        <begin position="236"/>
        <end position="258"/>
    </location>
</feature>
<evidence type="ECO:0000256" key="7">
    <source>
        <dbReference type="ARBA" id="ARBA00023136"/>
    </source>
</evidence>
<sequence length="385" mass="42950">MKYIKNNLKPYMLIATYIIVLAYIVLNLSTVWTFLGKILGILSPFLLAIAIAFVLNIPMKLIENKLLKFMDNSKKFPFLKYFKRAFSIVITILLVVGLLTTLVIFVIPQLVDSFSKLIDSVPGYVQSFEHLVTSNLGSFQGFDKVWSDILNAWKDILSFAGQFLGVTLNRLVNITVSLTSGVVNFFLAVVFAIYMLASKEVLIFQCKKLLYAHLKEKTANYILKVGRLSNETFQKFIAGQCTEAVIIGTLCFIGMLILRLPYALLIGFIVGVTSLIPIFGAFLGTIPSAFLIFIINPVKALVFIIFIIVLQQFEGHLIYPKVVGNYIGLSAIWVMFAMLVGGSILGFVGLLIGIPLFGVIYKLLKENTNNKLISKELSNKDILDK</sequence>
<keyword evidence="10" id="KW-1185">Reference proteome</keyword>
<organism evidence="9 10">
    <name type="scientific">Eubacterium multiforme</name>
    <dbReference type="NCBI Taxonomy" id="83339"/>
    <lineage>
        <taxon>Bacteria</taxon>
        <taxon>Bacillati</taxon>
        <taxon>Bacillota</taxon>
        <taxon>Clostridia</taxon>
        <taxon>Eubacteriales</taxon>
        <taxon>Eubacteriaceae</taxon>
        <taxon>Eubacterium</taxon>
    </lineage>
</organism>
<keyword evidence="5 8" id="KW-0812">Transmembrane</keyword>
<dbReference type="PANTHER" id="PTHR21716">
    <property type="entry name" value="TRANSMEMBRANE PROTEIN"/>
    <property type="match status" value="1"/>
</dbReference>
<keyword evidence="7 8" id="KW-0472">Membrane</keyword>
<evidence type="ECO:0000256" key="5">
    <source>
        <dbReference type="ARBA" id="ARBA00022692"/>
    </source>
</evidence>
<evidence type="ECO:0000256" key="8">
    <source>
        <dbReference type="SAM" id="Phobius"/>
    </source>
</evidence>
<comment type="caution">
    <text evidence="9">The sequence shown here is derived from an EMBL/GenBank/DDBJ whole genome shotgun (WGS) entry which is preliminary data.</text>
</comment>
<reference evidence="9 10" key="1">
    <citation type="submission" date="2023-07" db="EMBL/GenBank/DDBJ databases">
        <title>Genomic Encyclopedia of Type Strains, Phase IV (KMG-IV): sequencing the most valuable type-strain genomes for metagenomic binning, comparative biology and taxonomic classification.</title>
        <authorList>
            <person name="Goeker M."/>
        </authorList>
    </citation>
    <scope>NUCLEOTIDE SEQUENCE [LARGE SCALE GENOMIC DNA]</scope>
    <source>
        <strain evidence="9 10">DSM 20694</strain>
    </source>
</reference>
<keyword evidence="3" id="KW-0813">Transport</keyword>
<dbReference type="PANTHER" id="PTHR21716:SF53">
    <property type="entry name" value="PERMEASE PERM-RELATED"/>
    <property type="match status" value="1"/>
</dbReference>
<comment type="similarity">
    <text evidence="2">Belongs to the autoinducer-2 exporter (AI-2E) (TC 2.A.86) family.</text>
</comment>
<evidence type="ECO:0000256" key="1">
    <source>
        <dbReference type="ARBA" id="ARBA00004651"/>
    </source>
</evidence>
<dbReference type="EMBL" id="JAUSUF010000001">
    <property type="protein sequence ID" value="MDQ0148564.1"/>
    <property type="molecule type" value="Genomic_DNA"/>
</dbReference>
<feature type="transmembrane region" description="Helical" evidence="8">
    <location>
        <begin position="264"/>
        <end position="283"/>
    </location>
</feature>
<feature type="transmembrane region" description="Helical" evidence="8">
    <location>
        <begin position="41"/>
        <end position="61"/>
    </location>
</feature>
<feature type="transmembrane region" description="Helical" evidence="8">
    <location>
        <begin position="290"/>
        <end position="311"/>
    </location>
</feature>
<evidence type="ECO:0000313" key="9">
    <source>
        <dbReference type="EMBL" id="MDQ0148564.1"/>
    </source>
</evidence>
<feature type="transmembrane region" description="Helical" evidence="8">
    <location>
        <begin position="331"/>
        <end position="364"/>
    </location>
</feature>
<comment type="subcellular location">
    <subcellularLocation>
        <location evidence="1">Cell membrane</location>
        <topology evidence="1">Multi-pass membrane protein</topology>
    </subcellularLocation>
</comment>
<evidence type="ECO:0000256" key="6">
    <source>
        <dbReference type="ARBA" id="ARBA00022989"/>
    </source>
</evidence>
<feature type="transmembrane region" description="Helical" evidence="8">
    <location>
        <begin position="174"/>
        <end position="197"/>
    </location>
</feature>
<dbReference type="Proteomes" id="UP001228504">
    <property type="component" value="Unassembled WGS sequence"/>
</dbReference>
<name>A0ABT9URR7_9FIRM</name>
<dbReference type="Pfam" id="PF01594">
    <property type="entry name" value="AI-2E_transport"/>
    <property type="match status" value="1"/>
</dbReference>
<gene>
    <name evidence="9" type="ORF">J2S18_000481</name>
</gene>
<dbReference type="RefSeq" id="WP_307482766.1">
    <property type="nucleotide sequence ID" value="NZ_JAUSUF010000001.1"/>
</dbReference>
<accession>A0ABT9URR7</accession>
<dbReference type="InterPro" id="IPR002549">
    <property type="entry name" value="AI-2E-like"/>
</dbReference>
<evidence type="ECO:0000313" key="10">
    <source>
        <dbReference type="Proteomes" id="UP001228504"/>
    </source>
</evidence>
<evidence type="ECO:0000256" key="3">
    <source>
        <dbReference type="ARBA" id="ARBA00022448"/>
    </source>
</evidence>